<dbReference type="EMBL" id="JAFFZE010000006">
    <property type="protein sequence ID" value="MCT2582770.1"/>
    <property type="molecule type" value="Genomic_DNA"/>
</dbReference>
<evidence type="ECO:0008006" key="4">
    <source>
        <dbReference type="Google" id="ProtNLM"/>
    </source>
</evidence>
<keyword evidence="1" id="KW-0812">Transmembrane</keyword>
<keyword evidence="3" id="KW-1185">Reference proteome</keyword>
<feature type="transmembrane region" description="Helical" evidence="1">
    <location>
        <begin position="274"/>
        <end position="293"/>
    </location>
</feature>
<evidence type="ECO:0000313" key="2">
    <source>
        <dbReference type="EMBL" id="MCT2582770.1"/>
    </source>
</evidence>
<feature type="transmembrane region" description="Helical" evidence="1">
    <location>
        <begin position="344"/>
        <end position="363"/>
    </location>
</feature>
<dbReference type="Proteomes" id="UP001156441">
    <property type="component" value="Unassembled WGS sequence"/>
</dbReference>
<reference evidence="2 3" key="1">
    <citation type="submission" date="2021-02" db="EMBL/GenBank/DDBJ databases">
        <title>Actinophytocola xerophila sp. nov., isolated from soil of cotton cropping field.</title>
        <authorList>
            <person name="Huang R."/>
            <person name="Chen X."/>
            <person name="Ge X."/>
            <person name="Liu W."/>
        </authorList>
    </citation>
    <scope>NUCLEOTIDE SEQUENCE [LARGE SCALE GENOMIC DNA]</scope>
    <source>
        <strain evidence="2 3">S1-96</strain>
    </source>
</reference>
<evidence type="ECO:0000256" key="1">
    <source>
        <dbReference type="SAM" id="Phobius"/>
    </source>
</evidence>
<dbReference type="RefSeq" id="WP_260190106.1">
    <property type="nucleotide sequence ID" value="NZ_JAFFZE010000006.1"/>
</dbReference>
<proteinExistence type="predicted"/>
<feature type="transmembrane region" description="Helical" evidence="1">
    <location>
        <begin position="539"/>
        <end position="562"/>
    </location>
</feature>
<accession>A0ABT2J4J0</accession>
<feature type="transmembrane region" description="Helical" evidence="1">
    <location>
        <begin position="300"/>
        <end position="324"/>
    </location>
</feature>
<name>A0ABT2J4J0_9PSEU</name>
<protein>
    <recommendedName>
        <fullName evidence="4">YfhO family protein</fullName>
    </recommendedName>
</protein>
<gene>
    <name evidence="2" type="ORF">JT362_06515</name>
</gene>
<organism evidence="2 3">
    <name type="scientific">Actinophytocola gossypii</name>
    <dbReference type="NCBI Taxonomy" id="2812003"/>
    <lineage>
        <taxon>Bacteria</taxon>
        <taxon>Bacillati</taxon>
        <taxon>Actinomycetota</taxon>
        <taxon>Actinomycetes</taxon>
        <taxon>Pseudonocardiales</taxon>
        <taxon>Pseudonocardiaceae</taxon>
    </lineage>
</organism>
<comment type="caution">
    <text evidence="2">The sequence shown here is derived from an EMBL/GenBank/DDBJ whole genome shotgun (WGS) entry which is preliminary data.</text>
</comment>
<feature type="transmembrane region" description="Helical" evidence="1">
    <location>
        <begin position="370"/>
        <end position="390"/>
    </location>
</feature>
<keyword evidence="1" id="KW-0472">Membrane</keyword>
<evidence type="ECO:0000313" key="3">
    <source>
        <dbReference type="Proteomes" id="UP001156441"/>
    </source>
</evidence>
<sequence>MRLAVGGVAVGVALLVLAPVLGRGFVLVYDMVFAPRQWLLPESVGLGSGLPRSVPADAVVAVLTSVVPGDLVQKAVLLAALVAGPLGAGLLVPTGSVGVRVVAAVTYGWSGYVAERLFIGHWPYLLAYACLPWVARAGLALRVGLRPPVSSVPGGTDSSGGREAGGSAARAVAGLVVSSAPAVLTPSGGLLAAAVGLVCGGVRGLRVTVPVAVVLNAPWWVPAVLHPGGGLSDPAGAEAFTARGEGWGGTLVSLLGLGGIWNSDVVPASRGNPLVPVLVLAMTGIAVLGWWEWRRSAGAIGLVALGLVGVGLGVLGGTDLVAWLAGNVPGGGLLRDSQKWVAWWALPLAVGFALGVGVAARALRRAGPVLLAGAAVVPVAMMPDLAWGGWGRLESVDYPRDWSVVAGILRDDPRAGDVVALPFSAFRRFSWNDGRTQLDPAPRVLPRTTVIDDTLFVSGEPVAGEDERVADVRAAVERGDGLAALGIGWVLVELGTPGPGTDDTTAGMERVHRGEWLELYRVPGDVEGGDQPRAPVGPVVVADVSAVAAVVLGLLWLGLPAGRLAPSRRRRRE</sequence>
<keyword evidence="1" id="KW-1133">Transmembrane helix</keyword>